<dbReference type="Pfam" id="PF07727">
    <property type="entry name" value="RVT_2"/>
    <property type="match status" value="1"/>
</dbReference>
<name>A0A6L2MX43_TANCI</name>
<gene>
    <name evidence="2" type="ORF">Tci_050509</name>
</gene>
<organism evidence="2">
    <name type="scientific">Tanacetum cinerariifolium</name>
    <name type="common">Dalmatian daisy</name>
    <name type="synonym">Chrysanthemum cinerariifolium</name>
    <dbReference type="NCBI Taxonomy" id="118510"/>
    <lineage>
        <taxon>Eukaryota</taxon>
        <taxon>Viridiplantae</taxon>
        <taxon>Streptophyta</taxon>
        <taxon>Embryophyta</taxon>
        <taxon>Tracheophyta</taxon>
        <taxon>Spermatophyta</taxon>
        <taxon>Magnoliopsida</taxon>
        <taxon>eudicotyledons</taxon>
        <taxon>Gunneridae</taxon>
        <taxon>Pentapetalae</taxon>
        <taxon>asterids</taxon>
        <taxon>campanulids</taxon>
        <taxon>Asterales</taxon>
        <taxon>Asteraceae</taxon>
        <taxon>Asteroideae</taxon>
        <taxon>Anthemideae</taxon>
        <taxon>Anthemidinae</taxon>
        <taxon>Tanacetum</taxon>
    </lineage>
</organism>
<evidence type="ECO:0000259" key="1">
    <source>
        <dbReference type="Pfam" id="PF07727"/>
    </source>
</evidence>
<feature type="domain" description="Reverse transcriptase Ty1/copia-type" evidence="1">
    <location>
        <begin position="118"/>
        <end position="179"/>
    </location>
</feature>
<proteinExistence type="predicted"/>
<dbReference type="InterPro" id="IPR013103">
    <property type="entry name" value="RVT_2"/>
</dbReference>
<reference evidence="2" key="1">
    <citation type="journal article" date="2019" name="Sci. Rep.">
        <title>Draft genome of Tanacetum cinerariifolium, the natural source of mosquito coil.</title>
        <authorList>
            <person name="Yamashiro T."/>
            <person name="Shiraishi A."/>
            <person name="Satake H."/>
            <person name="Nakayama K."/>
        </authorList>
    </citation>
    <scope>NUCLEOTIDE SEQUENCE</scope>
</reference>
<dbReference type="AlphaFoldDB" id="A0A6L2MX43"/>
<comment type="caution">
    <text evidence="2">The sequence shown here is derived from an EMBL/GenBank/DDBJ whole genome shotgun (WGS) entry which is preliminary data.</text>
</comment>
<sequence>MVQPGNMGSTVLLGHATTLPHAFTAGTFYDPASGAWNMDTEKLLVLCHACQLRKHVRLLFVSSNTLLTSRFDIVHSDVWTSPILNLSVSHLPKSYRDAFNDSIWKNAMNDEYHALIKNNTWTLVPRPTNANIVRCMWFFRHKHLADGTPSHYKTRLVANSSTQLEGVDVDETFSPVVKLGFFGMFLSQKKFVVEIIERAHMINCNPSRTPIDSESKLGIDGDPVSDPTLCRSLVEAKYRGVANAVAKTCWLRNLLRELHTPLSSVMLVYCDNLSAVYLSFNLYANIFPKGLPSALFEDFRTGLSMRCPPAPITREY</sequence>
<evidence type="ECO:0000313" key="2">
    <source>
        <dbReference type="EMBL" id="GEU78531.1"/>
    </source>
</evidence>
<dbReference type="EMBL" id="BKCJ010007692">
    <property type="protein sequence ID" value="GEU78531.1"/>
    <property type="molecule type" value="Genomic_DNA"/>
</dbReference>
<protein>
    <submittedName>
        <fullName evidence="2">Ribonuclease H-like domain-containing protein</fullName>
    </submittedName>
</protein>
<accession>A0A6L2MX43</accession>